<dbReference type="Proteomes" id="UP001176941">
    <property type="component" value="Chromosome 32"/>
</dbReference>
<reference evidence="1" key="1">
    <citation type="submission" date="2023-04" db="EMBL/GenBank/DDBJ databases">
        <authorList>
            <consortium name="ELIXIR-Norway"/>
        </authorList>
    </citation>
    <scope>NUCLEOTIDE SEQUENCE [LARGE SCALE GENOMIC DNA]</scope>
</reference>
<accession>A0ABN8ZHA3</accession>
<dbReference type="EMBL" id="OX459968">
    <property type="protein sequence ID" value="CAI9172182.1"/>
    <property type="molecule type" value="Genomic_DNA"/>
</dbReference>
<evidence type="ECO:0000313" key="2">
    <source>
        <dbReference type="Proteomes" id="UP001176941"/>
    </source>
</evidence>
<protein>
    <submittedName>
        <fullName evidence="1">Uncharacterized protein</fullName>
    </submittedName>
</protein>
<proteinExistence type="predicted"/>
<organism evidence="1 2">
    <name type="scientific">Rangifer tarandus platyrhynchus</name>
    <name type="common">Svalbard reindeer</name>
    <dbReference type="NCBI Taxonomy" id="3082113"/>
    <lineage>
        <taxon>Eukaryota</taxon>
        <taxon>Metazoa</taxon>
        <taxon>Chordata</taxon>
        <taxon>Craniata</taxon>
        <taxon>Vertebrata</taxon>
        <taxon>Euteleostomi</taxon>
        <taxon>Mammalia</taxon>
        <taxon>Eutheria</taxon>
        <taxon>Laurasiatheria</taxon>
        <taxon>Artiodactyla</taxon>
        <taxon>Ruminantia</taxon>
        <taxon>Pecora</taxon>
        <taxon>Cervidae</taxon>
        <taxon>Odocoileinae</taxon>
        <taxon>Rangifer</taxon>
    </lineage>
</organism>
<sequence>MPLEEKLTRERVIKIITTPLPEVTDMVPLIGCDPGWGVWTEGSRPEGYNRSGINNRQAEDPRFRPSFCWVSGERQAIASTKAKEAVPPAPLGSSPG</sequence>
<gene>
    <name evidence="1" type="ORF">MRATA1EN1_LOCUS21144</name>
</gene>
<evidence type="ECO:0000313" key="1">
    <source>
        <dbReference type="EMBL" id="CAI9172182.1"/>
    </source>
</evidence>
<keyword evidence="2" id="KW-1185">Reference proteome</keyword>
<name>A0ABN8ZHA3_RANTA</name>